<proteinExistence type="predicted"/>
<dbReference type="KEGG" id="lant:TUM19329_17790"/>
<evidence type="ECO:0000313" key="3">
    <source>
        <dbReference type="Proteomes" id="UP000502894"/>
    </source>
</evidence>
<accession>A0A6F8T4T6</accession>
<keyword evidence="1" id="KW-0472">Membrane</keyword>
<gene>
    <name evidence="2" type="ORF">TUM19329_17790</name>
</gene>
<keyword evidence="3" id="KW-1185">Reference proteome</keyword>
<evidence type="ECO:0000313" key="2">
    <source>
        <dbReference type="EMBL" id="BCA95418.1"/>
    </source>
</evidence>
<protein>
    <recommendedName>
        <fullName evidence="4">Glycine-rich protein</fullName>
    </recommendedName>
</protein>
<dbReference type="Proteomes" id="UP000502894">
    <property type="component" value="Chromosome"/>
</dbReference>
<evidence type="ECO:0008006" key="4">
    <source>
        <dbReference type="Google" id="ProtNLM"/>
    </source>
</evidence>
<organism evidence="2 3">
    <name type="scientific">Legionella antarctica</name>
    <dbReference type="NCBI Taxonomy" id="2708020"/>
    <lineage>
        <taxon>Bacteria</taxon>
        <taxon>Pseudomonadati</taxon>
        <taxon>Pseudomonadota</taxon>
        <taxon>Gammaproteobacteria</taxon>
        <taxon>Legionellales</taxon>
        <taxon>Legionellaceae</taxon>
        <taxon>Legionella</taxon>
    </lineage>
</organism>
<dbReference type="AlphaFoldDB" id="A0A6F8T4T6"/>
<name>A0A6F8T4T6_9GAMM</name>
<keyword evidence="1" id="KW-0812">Transmembrane</keyword>
<feature type="transmembrane region" description="Helical" evidence="1">
    <location>
        <begin position="12"/>
        <end position="31"/>
    </location>
</feature>
<dbReference type="RefSeq" id="WP_173235394.1">
    <property type="nucleotide sequence ID" value="NZ_AP022839.1"/>
</dbReference>
<sequence length="76" mass="8243">MNTYVKENVMRALVFTLCVLVSVCAGAYGGWRDGGWHGGGWYPAGGVTGSPYYGYTCQTISICHPSRGCWLQQSCN</sequence>
<keyword evidence="1" id="KW-1133">Transmembrane helix</keyword>
<reference evidence="2" key="1">
    <citation type="journal article" date="2020" name="Microbiol. Resour. Announc.">
        <title>Complete Genome Sequence of Novel Psychrotolerant Legionella Strain TUM19329, Isolated from Antarctic Lake Sediment.</title>
        <authorList>
            <person name="Shimada S."/>
            <person name="Nakai R."/>
            <person name="Aoki K."/>
            <person name="Shimoeda N."/>
            <person name="Ohno G."/>
            <person name="Miyazaki Y."/>
            <person name="Kudoh S."/>
            <person name="Imura S."/>
            <person name="Watanabe K."/>
            <person name="Ishii Y."/>
            <person name="Tateda K."/>
        </authorList>
    </citation>
    <scope>NUCLEOTIDE SEQUENCE [LARGE SCALE GENOMIC DNA]</scope>
    <source>
        <strain evidence="2">TUM19329</strain>
    </source>
</reference>
<dbReference type="EMBL" id="AP022839">
    <property type="protein sequence ID" value="BCA95418.1"/>
    <property type="molecule type" value="Genomic_DNA"/>
</dbReference>
<evidence type="ECO:0000256" key="1">
    <source>
        <dbReference type="SAM" id="Phobius"/>
    </source>
</evidence>